<dbReference type="Proteomes" id="UP001501414">
    <property type="component" value="Unassembled WGS sequence"/>
</dbReference>
<proteinExistence type="inferred from homology"/>
<keyword evidence="5 7" id="KW-1133">Transmembrane helix</keyword>
<dbReference type="InterPro" id="IPR000515">
    <property type="entry name" value="MetI-like"/>
</dbReference>
<feature type="transmembrane region" description="Helical" evidence="7">
    <location>
        <begin position="133"/>
        <end position="159"/>
    </location>
</feature>
<dbReference type="RefSeq" id="WP_344021848.1">
    <property type="nucleotide sequence ID" value="NZ_BAAAJK010000008.1"/>
</dbReference>
<dbReference type="PANTHER" id="PTHR43163:SF6">
    <property type="entry name" value="DIPEPTIDE TRANSPORT SYSTEM PERMEASE PROTEIN DPPB-RELATED"/>
    <property type="match status" value="1"/>
</dbReference>
<evidence type="ECO:0000256" key="5">
    <source>
        <dbReference type="ARBA" id="ARBA00022989"/>
    </source>
</evidence>
<feature type="domain" description="ABC transmembrane type-1" evidence="8">
    <location>
        <begin position="94"/>
        <end position="298"/>
    </location>
</feature>
<dbReference type="InterPro" id="IPR035906">
    <property type="entry name" value="MetI-like_sf"/>
</dbReference>
<keyword evidence="4 7" id="KW-0812">Transmembrane</keyword>
<sequence length="315" mass="32475">MTTVLPKVVRGLVVLVLLGMLTMALPLLLQGDPAIAVLGTDATPEQLAAFTAALDLDASPPERFAHWLGSALGGDLGTSLVTGLPVATEVGSRLPVTLELLLCSQVLTLAITLPVAMGSAWKPGGILDRIASVLAFVLISTPAFVLGLALILLLAVGTAVLPATGWADPSDPVAHLRHLVLPVLTIALTEAAVLTRVLRADLIATLGTPYILAARSRGLSSWRLLVTRALRPSSFSTVTLVGLGLGLAFGGSVLVETIFAVPGMGRLAANAIAARDFPVIEAIVLFSGATVVLVGMLVDIAYGVIDPRARHVPAR</sequence>
<dbReference type="InterPro" id="IPR045621">
    <property type="entry name" value="BPD_transp_1_N"/>
</dbReference>
<keyword evidence="2 7" id="KW-0813">Transport</keyword>
<accession>A0ABN1XRK1</accession>
<evidence type="ECO:0000256" key="2">
    <source>
        <dbReference type="ARBA" id="ARBA00022448"/>
    </source>
</evidence>
<evidence type="ECO:0000256" key="4">
    <source>
        <dbReference type="ARBA" id="ARBA00022692"/>
    </source>
</evidence>
<organism evidence="9 10">
    <name type="scientific">Pseudonocardia kongjuensis</name>
    <dbReference type="NCBI Taxonomy" id="102227"/>
    <lineage>
        <taxon>Bacteria</taxon>
        <taxon>Bacillati</taxon>
        <taxon>Actinomycetota</taxon>
        <taxon>Actinomycetes</taxon>
        <taxon>Pseudonocardiales</taxon>
        <taxon>Pseudonocardiaceae</taxon>
        <taxon>Pseudonocardia</taxon>
    </lineage>
</organism>
<comment type="similarity">
    <text evidence="7">Belongs to the binding-protein-dependent transport system permease family.</text>
</comment>
<comment type="caution">
    <text evidence="9">The sequence shown here is derived from an EMBL/GenBank/DDBJ whole genome shotgun (WGS) entry which is preliminary data.</text>
</comment>
<dbReference type="Pfam" id="PF19300">
    <property type="entry name" value="BPD_transp_1_N"/>
    <property type="match status" value="1"/>
</dbReference>
<dbReference type="Gene3D" id="1.10.3720.10">
    <property type="entry name" value="MetI-like"/>
    <property type="match status" value="1"/>
</dbReference>
<keyword evidence="10" id="KW-1185">Reference proteome</keyword>
<feature type="transmembrane region" description="Helical" evidence="7">
    <location>
        <begin position="282"/>
        <end position="305"/>
    </location>
</feature>
<dbReference type="PANTHER" id="PTHR43163">
    <property type="entry name" value="DIPEPTIDE TRANSPORT SYSTEM PERMEASE PROTEIN DPPB-RELATED"/>
    <property type="match status" value="1"/>
</dbReference>
<feature type="transmembrane region" description="Helical" evidence="7">
    <location>
        <begin position="98"/>
        <end position="121"/>
    </location>
</feature>
<feature type="transmembrane region" description="Helical" evidence="7">
    <location>
        <begin position="238"/>
        <end position="262"/>
    </location>
</feature>
<evidence type="ECO:0000256" key="1">
    <source>
        <dbReference type="ARBA" id="ARBA00004651"/>
    </source>
</evidence>
<dbReference type="EMBL" id="BAAAJK010000008">
    <property type="protein sequence ID" value="GAA1388348.1"/>
    <property type="molecule type" value="Genomic_DNA"/>
</dbReference>
<evidence type="ECO:0000259" key="8">
    <source>
        <dbReference type="PROSITE" id="PS50928"/>
    </source>
</evidence>
<feature type="transmembrane region" description="Helical" evidence="7">
    <location>
        <begin position="12"/>
        <end position="29"/>
    </location>
</feature>
<gene>
    <name evidence="9" type="ORF">GCM10009613_25520</name>
</gene>
<evidence type="ECO:0000313" key="10">
    <source>
        <dbReference type="Proteomes" id="UP001501414"/>
    </source>
</evidence>
<keyword evidence="6 7" id="KW-0472">Membrane</keyword>
<dbReference type="PROSITE" id="PS50928">
    <property type="entry name" value="ABC_TM1"/>
    <property type="match status" value="1"/>
</dbReference>
<dbReference type="SUPFAM" id="SSF161098">
    <property type="entry name" value="MetI-like"/>
    <property type="match status" value="1"/>
</dbReference>
<comment type="subcellular location">
    <subcellularLocation>
        <location evidence="1 7">Cell membrane</location>
        <topology evidence="1 7">Multi-pass membrane protein</topology>
    </subcellularLocation>
</comment>
<evidence type="ECO:0000256" key="7">
    <source>
        <dbReference type="RuleBase" id="RU363032"/>
    </source>
</evidence>
<evidence type="ECO:0000256" key="3">
    <source>
        <dbReference type="ARBA" id="ARBA00022475"/>
    </source>
</evidence>
<feature type="transmembrane region" description="Helical" evidence="7">
    <location>
        <begin position="179"/>
        <end position="198"/>
    </location>
</feature>
<protein>
    <submittedName>
        <fullName evidence="9">ABC transporter permease</fullName>
    </submittedName>
</protein>
<reference evidence="9 10" key="1">
    <citation type="journal article" date="2019" name="Int. J. Syst. Evol. Microbiol.">
        <title>The Global Catalogue of Microorganisms (GCM) 10K type strain sequencing project: providing services to taxonomists for standard genome sequencing and annotation.</title>
        <authorList>
            <consortium name="The Broad Institute Genomics Platform"/>
            <consortium name="The Broad Institute Genome Sequencing Center for Infectious Disease"/>
            <person name="Wu L."/>
            <person name="Ma J."/>
        </authorList>
    </citation>
    <scope>NUCLEOTIDE SEQUENCE [LARGE SCALE GENOMIC DNA]</scope>
    <source>
        <strain evidence="9 10">JCM 11896</strain>
    </source>
</reference>
<evidence type="ECO:0000313" key="9">
    <source>
        <dbReference type="EMBL" id="GAA1388348.1"/>
    </source>
</evidence>
<keyword evidence="3" id="KW-1003">Cell membrane</keyword>
<dbReference type="CDD" id="cd06261">
    <property type="entry name" value="TM_PBP2"/>
    <property type="match status" value="1"/>
</dbReference>
<name>A0ABN1XRK1_9PSEU</name>
<dbReference type="Pfam" id="PF00528">
    <property type="entry name" value="BPD_transp_1"/>
    <property type="match status" value="1"/>
</dbReference>
<evidence type="ECO:0000256" key="6">
    <source>
        <dbReference type="ARBA" id="ARBA00023136"/>
    </source>
</evidence>